<organism evidence="1 2">
    <name type="scientific">Candidatus Woesebacteria bacterium GW2011_GWA2_33_28</name>
    <dbReference type="NCBI Taxonomy" id="1618561"/>
    <lineage>
        <taxon>Bacteria</taxon>
        <taxon>Candidatus Woeseibacteriota</taxon>
    </lineage>
</organism>
<proteinExistence type="predicted"/>
<reference evidence="1 2" key="1">
    <citation type="journal article" date="2015" name="Nature">
        <title>rRNA introns, odd ribosomes, and small enigmatic genomes across a large radiation of phyla.</title>
        <authorList>
            <person name="Brown C.T."/>
            <person name="Hug L.A."/>
            <person name="Thomas B.C."/>
            <person name="Sharon I."/>
            <person name="Castelle C.J."/>
            <person name="Singh A."/>
            <person name="Wilkins M.J."/>
            <person name="Williams K.H."/>
            <person name="Banfield J.F."/>
        </authorList>
    </citation>
    <scope>NUCLEOTIDE SEQUENCE [LARGE SCALE GENOMIC DNA]</scope>
</reference>
<evidence type="ECO:0000313" key="1">
    <source>
        <dbReference type="EMBL" id="KKP45845.1"/>
    </source>
</evidence>
<protein>
    <submittedName>
        <fullName evidence="1">Uncharacterized protein</fullName>
    </submittedName>
</protein>
<gene>
    <name evidence="1" type="ORF">UR38_C0016G0009</name>
</gene>
<dbReference type="AlphaFoldDB" id="A0A0G0C3T0"/>
<name>A0A0G0C3T0_9BACT</name>
<accession>A0A0G0C3T0</accession>
<dbReference type="Proteomes" id="UP000033995">
    <property type="component" value="Unassembled WGS sequence"/>
</dbReference>
<evidence type="ECO:0000313" key="2">
    <source>
        <dbReference type="Proteomes" id="UP000033995"/>
    </source>
</evidence>
<comment type="caution">
    <text evidence="1">The sequence shown here is derived from an EMBL/GenBank/DDBJ whole genome shotgun (WGS) entry which is preliminary data.</text>
</comment>
<sequence>MGRGYFGVPTNTVFQFNDFGYASINLTSEDMALILNGQPIVRVYGTSADDLARQLERPEIMGKIKVAKEVYSEEKVAHLLNYFPDMDYRLPVVTLSTEYKSKPTGYYIFKQVMELDRENIQTQFERQCSGLDDKSFSSLKYEIVRNLCQELEIDYPEEVERGVESGVNFKSIVTGLTHFDKL</sequence>
<dbReference type="EMBL" id="LBOZ01000016">
    <property type="protein sequence ID" value="KKP45845.1"/>
    <property type="molecule type" value="Genomic_DNA"/>
</dbReference>